<dbReference type="InterPro" id="IPR000485">
    <property type="entry name" value="AsnC-type_HTH_dom"/>
</dbReference>
<dbReference type="OrthoDB" id="166264at2"/>
<dbReference type="GO" id="GO:0043565">
    <property type="term" value="F:sequence-specific DNA binding"/>
    <property type="evidence" value="ECO:0007669"/>
    <property type="project" value="InterPro"/>
</dbReference>
<protein>
    <submittedName>
        <fullName evidence="5">Lrp/AsnC family transcriptional regulator</fullName>
    </submittedName>
</protein>
<sequence length="162" mass="18330">MSKNVELDAKDVRIVRLLRKNARISNKELAAKAGLAQSSCLERVRRLRMARVLTGYHADVDPDPLGIGLQAMVAVRLARHARADVEAFERHLETVTEVVTIFHVAGANDYLVHVAVRDSAHLRELALSAFTERPEVDHIETQLIFAHRRNHELPVYLDLEED</sequence>
<evidence type="ECO:0000256" key="2">
    <source>
        <dbReference type="ARBA" id="ARBA00023125"/>
    </source>
</evidence>
<evidence type="ECO:0000256" key="3">
    <source>
        <dbReference type="ARBA" id="ARBA00023163"/>
    </source>
</evidence>
<name>A0A3E1KC82_9GAMM</name>
<proteinExistence type="predicted"/>
<evidence type="ECO:0000313" key="6">
    <source>
        <dbReference type="Proteomes" id="UP000260351"/>
    </source>
</evidence>
<dbReference type="SMART" id="SM00344">
    <property type="entry name" value="HTH_ASNC"/>
    <property type="match status" value="1"/>
</dbReference>
<reference evidence="5 6" key="1">
    <citation type="submission" date="2018-08" db="EMBL/GenBank/DDBJ databases">
        <title>Wenzhouxiangella salilacus sp. nov., a novel bacterium isolated from a saline lake in Xinjiang Province, China.</title>
        <authorList>
            <person name="Han S."/>
        </authorList>
    </citation>
    <scope>NUCLEOTIDE SEQUENCE [LARGE SCALE GENOMIC DNA]</scope>
    <source>
        <strain evidence="5 6">XDB06</strain>
    </source>
</reference>
<dbReference type="SUPFAM" id="SSF54909">
    <property type="entry name" value="Dimeric alpha+beta barrel"/>
    <property type="match status" value="1"/>
</dbReference>
<dbReference type="GO" id="GO:0005829">
    <property type="term" value="C:cytosol"/>
    <property type="evidence" value="ECO:0007669"/>
    <property type="project" value="TreeGrafter"/>
</dbReference>
<dbReference type="InterPro" id="IPR011008">
    <property type="entry name" value="Dimeric_a/b-barrel"/>
</dbReference>
<dbReference type="RefSeq" id="WP_116649496.1">
    <property type="nucleotide sequence ID" value="NZ_QUZK01000012.1"/>
</dbReference>
<dbReference type="Pfam" id="PF13404">
    <property type="entry name" value="HTH_AsnC-type"/>
    <property type="match status" value="1"/>
</dbReference>
<dbReference type="EMBL" id="QUZK01000012">
    <property type="protein sequence ID" value="RFF32314.1"/>
    <property type="molecule type" value="Genomic_DNA"/>
</dbReference>
<accession>A0A3E1KC82</accession>
<feature type="domain" description="HTH asnC-type" evidence="4">
    <location>
        <begin position="7"/>
        <end position="68"/>
    </location>
</feature>
<dbReference type="InterPro" id="IPR036388">
    <property type="entry name" value="WH-like_DNA-bd_sf"/>
</dbReference>
<dbReference type="InterPro" id="IPR019888">
    <property type="entry name" value="Tscrpt_reg_AsnC-like"/>
</dbReference>
<evidence type="ECO:0000259" key="4">
    <source>
        <dbReference type="PROSITE" id="PS50956"/>
    </source>
</evidence>
<evidence type="ECO:0000313" key="5">
    <source>
        <dbReference type="EMBL" id="RFF32314.1"/>
    </source>
</evidence>
<evidence type="ECO:0000256" key="1">
    <source>
        <dbReference type="ARBA" id="ARBA00023015"/>
    </source>
</evidence>
<dbReference type="AlphaFoldDB" id="A0A3E1KC82"/>
<dbReference type="SUPFAM" id="SSF46785">
    <property type="entry name" value="Winged helix' DNA-binding domain"/>
    <property type="match status" value="1"/>
</dbReference>
<dbReference type="Proteomes" id="UP000260351">
    <property type="component" value="Unassembled WGS sequence"/>
</dbReference>
<dbReference type="Pfam" id="PF01037">
    <property type="entry name" value="AsnC_trans_reg"/>
    <property type="match status" value="1"/>
</dbReference>
<dbReference type="PANTHER" id="PTHR30154">
    <property type="entry name" value="LEUCINE-RESPONSIVE REGULATORY PROTEIN"/>
    <property type="match status" value="1"/>
</dbReference>
<dbReference type="InterPro" id="IPR019887">
    <property type="entry name" value="Tscrpt_reg_AsnC/Lrp_C"/>
</dbReference>
<dbReference type="PROSITE" id="PS50956">
    <property type="entry name" value="HTH_ASNC_2"/>
    <property type="match status" value="1"/>
</dbReference>
<keyword evidence="6" id="KW-1185">Reference proteome</keyword>
<keyword evidence="1" id="KW-0805">Transcription regulation</keyword>
<dbReference type="InterPro" id="IPR036390">
    <property type="entry name" value="WH_DNA-bd_sf"/>
</dbReference>
<keyword evidence="3" id="KW-0804">Transcription</keyword>
<dbReference type="PANTHER" id="PTHR30154:SF54">
    <property type="entry name" value="POSSIBLE TRANSCRIPTIONAL REGULATORY PROTEIN (PROBABLY LRP_ASNC-FAMILY)"/>
    <property type="match status" value="1"/>
</dbReference>
<dbReference type="PRINTS" id="PR00033">
    <property type="entry name" value="HTHASNC"/>
</dbReference>
<dbReference type="Gene3D" id="3.30.70.920">
    <property type="match status" value="1"/>
</dbReference>
<gene>
    <name evidence="5" type="ORF">DZC52_02295</name>
</gene>
<organism evidence="5 6">
    <name type="scientific">Wenzhouxiangella sediminis</name>
    <dbReference type="NCBI Taxonomy" id="1792836"/>
    <lineage>
        <taxon>Bacteria</taxon>
        <taxon>Pseudomonadati</taxon>
        <taxon>Pseudomonadota</taxon>
        <taxon>Gammaproteobacteria</taxon>
        <taxon>Chromatiales</taxon>
        <taxon>Wenzhouxiangellaceae</taxon>
        <taxon>Wenzhouxiangella</taxon>
    </lineage>
</organism>
<dbReference type="GO" id="GO:0043200">
    <property type="term" value="P:response to amino acid"/>
    <property type="evidence" value="ECO:0007669"/>
    <property type="project" value="TreeGrafter"/>
</dbReference>
<keyword evidence="2" id="KW-0238">DNA-binding</keyword>
<comment type="caution">
    <text evidence="5">The sequence shown here is derived from an EMBL/GenBank/DDBJ whole genome shotgun (WGS) entry which is preliminary data.</text>
</comment>
<dbReference type="Gene3D" id="1.10.10.10">
    <property type="entry name" value="Winged helix-like DNA-binding domain superfamily/Winged helix DNA-binding domain"/>
    <property type="match status" value="1"/>
</dbReference>